<proteinExistence type="predicted"/>
<dbReference type="SUPFAM" id="SSF47473">
    <property type="entry name" value="EF-hand"/>
    <property type="match status" value="1"/>
</dbReference>
<dbReference type="GO" id="GO:0005509">
    <property type="term" value="F:calcium ion binding"/>
    <property type="evidence" value="ECO:0007669"/>
    <property type="project" value="InterPro"/>
</dbReference>
<dbReference type="InterPro" id="IPR018247">
    <property type="entry name" value="EF_Hand_1_Ca_BS"/>
</dbReference>
<dbReference type="AlphaFoldDB" id="A0AAV5F281"/>
<reference evidence="3" key="1">
    <citation type="journal article" date="2018" name="DNA Res.">
        <title>Multiple hybrid de novo genome assembly of finger millet, an orphan allotetraploid crop.</title>
        <authorList>
            <person name="Hatakeyama M."/>
            <person name="Aluri S."/>
            <person name="Balachadran M.T."/>
            <person name="Sivarajan S.R."/>
            <person name="Patrignani A."/>
            <person name="Gruter S."/>
            <person name="Poveda L."/>
            <person name="Shimizu-Inatsugi R."/>
            <person name="Baeten J."/>
            <person name="Francoijs K.J."/>
            <person name="Nataraja K.N."/>
            <person name="Reddy Y.A.N."/>
            <person name="Phadnis S."/>
            <person name="Ravikumar R.L."/>
            <person name="Schlapbach R."/>
            <person name="Sreeman S.M."/>
            <person name="Shimizu K.K."/>
        </authorList>
    </citation>
    <scope>NUCLEOTIDE SEQUENCE</scope>
</reference>
<dbReference type="Pfam" id="PF13405">
    <property type="entry name" value="EF-hand_6"/>
    <property type="match status" value="1"/>
</dbReference>
<comment type="caution">
    <text evidence="3">The sequence shown here is derived from an EMBL/GenBank/DDBJ whole genome shotgun (WGS) entry which is preliminary data.</text>
</comment>
<sequence>MLDYNHLIKKYWREDFSSLAGASYPPPAGAGYPPYAPPSPYNPAPYGCGGMFAALTPSTTFVPGTDPTIVACFQAADRDRSGMIDDRELQAALSGYSYQSFSLRTVLSNCTVPPWSNLKLIKTQGIYGCVSVQSLQNWRAIFERFDRDRSGKIDAFELRDALLSLGYSVSPTVLELLVSKFDKTGGKCRAIEYDNFIKNRCCLTVEGLTEKFKEKGTAYSGSANFSYETFMLTVLPFLVALNLGASEFRANVKHTMLWRHRNVSF</sequence>
<evidence type="ECO:0000259" key="2">
    <source>
        <dbReference type="PROSITE" id="PS50222"/>
    </source>
</evidence>
<dbReference type="PROSITE" id="PS00018">
    <property type="entry name" value="EF_HAND_1"/>
    <property type="match status" value="2"/>
</dbReference>
<accession>A0AAV5F281</accession>
<dbReference type="PANTHER" id="PTHR46824">
    <property type="entry name" value="CALCIUM-BINDING PROTEIN CML48-RELATED"/>
    <property type="match status" value="1"/>
</dbReference>
<dbReference type="EMBL" id="BQKI01000080">
    <property type="protein sequence ID" value="GJN28366.1"/>
    <property type="molecule type" value="Genomic_DNA"/>
</dbReference>
<dbReference type="InterPro" id="IPR044590">
    <property type="entry name" value="CML48/49/50"/>
</dbReference>
<organism evidence="3 4">
    <name type="scientific">Eleusine coracana subsp. coracana</name>
    <dbReference type="NCBI Taxonomy" id="191504"/>
    <lineage>
        <taxon>Eukaryota</taxon>
        <taxon>Viridiplantae</taxon>
        <taxon>Streptophyta</taxon>
        <taxon>Embryophyta</taxon>
        <taxon>Tracheophyta</taxon>
        <taxon>Spermatophyta</taxon>
        <taxon>Magnoliopsida</taxon>
        <taxon>Liliopsida</taxon>
        <taxon>Poales</taxon>
        <taxon>Poaceae</taxon>
        <taxon>PACMAD clade</taxon>
        <taxon>Chloridoideae</taxon>
        <taxon>Cynodonteae</taxon>
        <taxon>Eleusininae</taxon>
        <taxon>Eleusine</taxon>
    </lineage>
</organism>
<evidence type="ECO:0000313" key="3">
    <source>
        <dbReference type="EMBL" id="GJN28366.1"/>
    </source>
</evidence>
<dbReference type="Pfam" id="PF13202">
    <property type="entry name" value="EF-hand_5"/>
    <property type="match status" value="1"/>
</dbReference>
<reference evidence="3" key="2">
    <citation type="submission" date="2021-12" db="EMBL/GenBank/DDBJ databases">
        <title>Resequencing data analysis of finger millet.</title>
        <authorList>
            <person name="Hatakeyama M."/>
            <person name="Aluri S."/>
            <person name="Balachadran M.T."/>
            <person name="Sivarajan S.R."/>
            <person name="Poveda L."/>
            <person name="Shimizu-Inatsugi R."/>
            <person name="Schlapbach R."/>
            <person name="Sreeman S.M."/>
            <person name="Shimizu K.K."/>
        </authorList>
    </citation>
    <scope>NUCLEOTIDE SEQUENCE</scope>
</reference>
<keyword evidence="1" id="KW-0106">Calcium</keyword>
<evidence type="ECO:0000256" key="1">
    <source>
        <dbReference type="ARBA" id="ARBA00022837"/>
    </source>
</evidence>
<dbReference type="InterPro" id="IPR011992">
    <property type="entry name" value="EF-hand-dom_pair"/>
</dbReference>
<dbReference type="Proteomes" id="UP001054889">
    <property type="component" value="Unassembled WGS sequence"/>
</dbReference>
<feature type="domain" description="EF-hand" evidence="2">
    <location>
        <begin position="64"/>
        <end position="99"/>
    </location>
</feature>
<protein>
    <recommendedName>
        <fullName evidence="2">EF-hand domain-containing protein</fullName>
    </recommendedName>
</protein>
<dbReference type="Gene3D" id="1.10.238.10">
    <property type="entry name" value="EF-hand"/>
    <property type="match status" value="1"/>
</dbReference>
<name>A0AAV5F281_ELECO</name>
<gene>
    <name evidence="3" type="primary">gb16477</name>
    <name evidence="3" type="ORF">PR202_gb16477</name>
</gene>
<keyword evidence="4" id="KW-1185">Reference proteome</keyword>
<dbReference type="InterPro" id="IPR002048">
    <property type="entry name" value="EF_hand_dom"/>
</dbReference>
<dbReference type="PANTHER" id="PTHR46824:SF1">
    <property type="entry name" value="CALCIUM-BINDING PROTEIN CML49-RELATED"/>
    <property type="match status" value="1"/>
</dbReference>
<feature type="domain" description="EF-hand" evidence="2">
    <location>
        <begin position="133"/>
        <end position="168"/>
    </location>
</feature>
<dbReference type="PROSITE" id="PS50222">
    <property type="entry name" value="EF_HAND_2"/>
    <property type="match status" value="2"/>
</dbReference>
<dbReference type="SMART" id="SM00054">
    <property type="entry name" value="EFh"/>
    <property type="match status" value="2"/>
</dbReference>
<evidence type="ECO:0000313" key="4">
    <source>
        <dbReference type="Proteomes" id="UP001054889"/>
    </source>
</evidence>